<accession>A0AAW2YC64</accession>
<reference evidence="2" key="1">
    <citation type="submission" date="2020-06" db="EMBL/GenBank/DDBJ databases">
        <authorList>
            <person name="Li T."/>
            <person name="Hu X."/>
            <person name="Zhang T."/>
            <person name="Song X."/>
            <person name="Zhang H."/>
            <person name="Dai N."/>
            <person name="Sheng W."/>
            <person name="Hou X."/>
            <person name="Wei L."/>
        </authorList>
    </citation>
    <scope>NUCLEOTIDE SEQUENCE</scope>
    <source>
        <strain evidence="2">KEN1</strain>
        <tissue evidence="2">Leaf</tissue>
    </source>
</reference>
<dbReference type="AlphaFoldDB" id="A0AAW2YC64"/>
<dbReference type="SUPFAM" id="SSF56672">
    <property type="entry name" value="DNA/RNA polymerases"/>
    <property type="match status" value="1"/>
</dbReference>
<dbReference type="InterPro" id="IPR043502">
    <property type="entry name" value="DNA/RNA_pol_sf"/>
</dbReference>
<gene>
    <name evidence="2" type="ORF">Slati_0231400</name>
</gene>
<evidence type="ECO:0000313" key="2">
    <source>
        <dbReference type="EMBL" id="KAL0463438.1"/>
    </source>
</evidence>
<name>A0AAW2YC64_9LAMI</name>
<reference evidence="2" key="2">
    <citation type="journal article" date="2024" name="Plant">
        <title>Genomic evolution and insights into agronomic trait innovations of Sesamum species.</title>
        <authorList>
            <person name="Miao H."/>
            <person name="Wang L."/>
            <person name="Qu L."/>
            <person name="Liu H."/>
            <person name="Sun Y."/>
            <person name="Le M."/>
            <person name="Wang Q."/>
            <person name="Wei S."/>
            <person name="Zheng Y."/>
            <person name="Lin W."/>
            <person name="Duan Y."/>
            <person name="Cao H."/>
            <person name="Xiong S."/>
            <person name="Wang X."/>
            <person name="Wei L."/>
            <person name="Li C."/>
            <person name="Ma Q."/>
            <person name="Ju M."/>
            <person name="Zhao R."/>
            <person name="Li G."/>
            <person name="Mu C."/>
            <person name="Tian Q."/>
            <person name="Mei H."/>
            <person name="Zhang T."/>
            <person name="Gao T."/>
            <person name="Zhang H."/>
        </authorList>
    </citation>
    <scope>NUCLEOTIDE SEQUENCE</scope>
    <source>
        <strain evidence="2">KEN1</strain>
    </source>
</reference>
<dbReference type="PANTHER" id="PTHR46890:SF48">
    <property type="entry name" value="RNA-DIRECTED DNA POLYMERASE"/>
    <property type="match status" value="1"/>
</dbReference>
<protein>
    <submittedName>
        <fullName evidence="2">Mitochondrial protein</fullName>
    </submittedName>
</protein>
<dbReference type="PROSITE" id="PS50878">
    <property type="entry name" value="RT_POL"/>
    <property type="match status" value="1"/>
</dbReference>
<dbReference type="InterPro" id="IPR000477">
    <property type="entry name" value="RT_dom"/>
</dbReference>
<comment type="caution">
    <text evidence="2">The sequence shown here is derived from an EMBL/GenBank/DDBJ whole genome shotgun (WGS) entry which is preliminary data.</text>
</comment>
<dbReference type="InterPro" id="IPR052343">
    <property type="entry name" value="Retrotransposon-Effector_Assoc"/>
</dbReference>
<dbReference type="PANTHER" id="PTHR46890">
    <property type="entry name" value="NON-LTR RETROLELEMENT REVERSE TRANSCRIPTASE-LIKE PROTEIN-RELATED"/>
    <property type="match status" value="1"/>
</dbReference>
<sequence length="485" mass="54648">MVRARLDRAISNSRWANFFPSATVHHEGVSSSDHAVLWVVLQPEKVRAPRHKKPRFRFEAAWLSNQESAEVVRMAWDAETDSDPQIKITNKIRACQTNFMRASERKVSKTINKICDANGVEVSGVDEIHKGSLNPNFNYTHVVLIPKCPNPVNMSHFRPISLCNVIYKLASKTIANRLKPFLNSIISPAQSVFVLGRLITDNVLVAYELNHFLGHKMWGKKGHASLNLDISKVYDRVEWCFLERVMIKLGFHSSFVRLVMNCVTTVTFSFLLNGEQFGFLRPERGLHQGDPLSPYLFLLCAEFFSSLIRKAESEGRLQGIVVFRQASRISHLLFVDDTLIFCQATTDAFSCIQNILLCFEWASGLQINTHKSAVVFSKNVDNVIQATLANILEVPVITKHDKYLGLPTVAGWLVLIKAVILTIPSYVMSCFRLPDSFLKDIESMGSFGAGIRPLKFNGLHGINCAKGRRKEDLDFDGSKRVTLHS</sequence>
<dbReference type="CDD" id="cd01650">
    <property type="entry name" value="RT_nLTR_like"/>
    <property type="match status" value="1"/>
</dbReference>
<proteinExistence type="predicted"/>
<dbReference type="Pfam" id="PF00078">
    <property type="entry name" value="RVT_1"/>
    <property type="match status" value="1"/>
</dbReference>
<dbReference type="EMBL" id="JACGWN010000001">
    <property type="protein sequence ID" value="KAL0463438.1"/>
    <property type="molecule type" value="Genomic_DNA"/>
</dbReference>
<organism evidence="2">
    <name type="scientific">Sesamum latifolium</name>
    <dbReference type="NCBI Taxonomy" id="2727402"/>
    <lineage>
        <taxon>Eukaryota</taxon>
        <taxon>Viridiplantae</taxon>
        <taxon>Streptophyta</taxon>
        <taxon>Embryophyta</taxon>
        <taxon>Tracheophyta</taxon>
        <taxon>Spermatophyta</taxon>
        <taxon>Magnoliopsida</taxon>
        <taxon>eudicotyledons</taxon>
        <taxon>Gunneridae</taxon>
        <taxon>Pentapetalae</taxon>
        <taxon>asterids</taxon>
        <taxon>lamiids</taxon>
        <taxon>Lamiales</taxon>
        <taxon>Pedaliaceae</taxon>
        <taxon>Sesamum</taxon>
    </lineage>
</organism>
<evidence type="ECO:0000259" key="1">
    <source>
        <dbReference type="PROSITE" id="PS50878"/>
    </source>
</evidence>
<feature type="domain" description="Reverse transcriptase" evidence="1">
    <location>
        <begin position="126"/>
        <end position="408"/>
    </location>
</feature>